<comment type="caution">
    <text evidence="2">The sequence shown here is derived from an EMBL/GenBank/DDBJ whole genome shotgun (WGS) entry which is preliminary data.</text>
</comment>
<organism evidence="2 3">
    <name type="scientific">Aestuariivirga litoralis</name>
    <dbReference type="NCBI Taxonomy" id="2650924"/>
    <lineage>
        <taxon>Bacteria</taxon>
        <taxon>Pseudomonadati</taxon>
        <taxon>Pseudomonadota</taxon>
        <taxon>Alphaproteobacteria</taxon>
        <taxon>Hyphomicrobiales</taxon>
        <taxon>Aestuariivirgaceae</taxon>
        <taxon>Aestuariivirga</taxon>
    </lineage>
</organism>
<keyword evidence="1" id="KW-0812">Transmembrane</keyword>
<keyword evidence="1" id="KW-1133">Transmembrane helix</keyword>
<keyword evidence="1" id="KW-0472">Membrane</keyword>
<name>A0A2W2ART8_9HYPH</name>
<dbReference type="AlphaFoldDB" id="A0A2W2ART8"/>
<sequence length="89" mass="9625">MKRRSGRTLRRAPAAPISGPMNIRRRKAIGTAATVVFLIVYALVMMAVGGMLVVGRGPLFELPFYALAGAGWLPAVMGLIRWMSKPDTP</sequence>
<feature type="transmembrane region" description="Helical" evidence="1">
    <location>
        <begin position="64"/>
        <end position="83"/>
    </location>
</feature>
<proteinExistence type="predicted"/>
<reference evidence="3" key="1">
    <citation type="submission" date="2018-06" db="EMBL/GenBank/DDBJ databases">
        <title>Aestuariibacter litoralis strain KCTC 52945T.</title>
        <authorList>
            <person name="Li X."/>
            <person name="Salam N."/>
            <person name="Li J.-L."/>
            <person name="Chen Y.-M."/>
            <person name="Yang Z.-W."/>
            <person name="Zhang L.-Y."/>
            <person name="Han M.-X."/>
            <person name="Xiao M."/>
            <person name="Li W.-J."/>
        </authorList>
    </citation>
    <scope>NUCLEOTIDE SEQUENCE [LARGE SCALE GENOMIC DNA]</scope>
    <source>
        <strain evidence="3">KCTC 52945</strain>
    </source>
</reference>
<evidence type="ECO:0000256" key="1">
    <source>
        <dbReference type="SAM" id="Phobius"/>
    </source>
</evidence>
<dbReference type="Proteomes" id="UP000248795">
    <property type="component" value="Unassembled WGS sequence"/>
</dbReference>
<dbReference type="EMBL" id="QKVK01000006">
    <property type="protein sequence ID" value="PZF76342.1"/>
    <property type="molecule type" value="Genomic_DNA"/>
</dbReference>
<accession>A0A2W2ART8</accession>
<protein>
    <submittedName>
        <fullName evidence="2">DUF2842 domain-containing protein</fullName>
    </submittedName>
</protein>
<dbReference type="InterPro" id="IPR021265">
    <property type="entry name" value="DUF2842"/>
</dbReference>
<gene>
    <name evidence="2" type="ORF">DK847_14255</name>
</gene>
<dbReference type="Pfam" id="PF11003">
    <property type="entry name" value="DUF2842"/>
    <property type="match status" value="1"/>
</dbReference>
<evidence type="ECO:0000313" key="3">
    <source>
        <dbReference type="Proteomes" id="UP000248795"/>
    </source>
</evidence>
<feature type="transmembrane region" description="Helical" evidence="1">
    <location>
        <begin position="28"/>
        <end position="52"/>
    </location>
</feature>
<keyword evidence="3" id="KW-1185">Reference proteome</keyword>
<evidence type="ECO:0000313" key="2">
    <source>
        <dbReference type="EMBL" id="PZF76342.1"/>
    </source>
</evidence>